<dbReference type="InterPro" id="IPR006143">
    <property type="entry name" value="RND_pump_MFP"/>
</dbReference>
<dbReference type="GO" id="GO:0015679">
    <property type="term" value="P:plasma membrane copper ion transport"/>
    <property type="evidence" value="ECO:0007669"/>
    <property type="project" value="TreeGrafter"/>
</dbReference>
<dbReference type="SUPFAM" id="SSF111369">
    <property type="entry name" value="HlyD-like secretion proteins"/>
    <property type="match status" value="1"/>
</dbReference>
<dbReference type="PATRIC" id="fig|1420583.3.peg.4026"/>
<accession>A0A0J7XKZ5</accession>
<reference evidence="5 6" key="1">
    <citation type="journal article" date="2015" name="G3 (Bethesda)">
        <title>Insights into Ongoing Evolution of the Hexachlorocyclohexane Catabolic Pathway from Comparative Genomics of Ten Sphingomonadaceae Strains.</title>
        <authorList>
            <person name="Pearce S.L."/>
            <person name="Oakeshott J.G."/>
            <person name="Pandey G."/>
        </authorList>
    </citation>
    <scope>NUCLEOTIDE SEQUENCE [LARGE SCALE GENOMIC DNA]</scope>
    <source>
        <strain evidence="5 6">LL01</strain>
    </source>
</reference>
<dbReference type="Proteomes" id="UP000052232">
    <property type="component" value="Unassembled WGS sequence"/>
</dbReference>
<dbReference type="InterPro" id="IPR051909">
    <property type="entry name" value="MFP_Cation_Efflux"/>
</dbReference>
<dbReference type="PANTHER" id="PTHR30097:SF15">
    <property type="entry name" value="CATION EFFLUX SYSTEM PROTEIN CUSB"/>
    <property type="match status" value="1"/>
</dbReference>
<dbReference type="Gene3D" id="2.40.420.20">
    <property type="match status" value="1"/>
</dbReference>
<dbReference type="Pfam" id="PF25954">
    <property type="entry name" value="Beta-barrel_RND_2"/>
    <property type="match status" value="1"/>
</dbReference>
<dbReference type="InterPro" id="IPR058649">
    <property type="entry name" value="CzcB_C"/>
</dbReference>
<dbReference type="GO" id="GO:0030288">
    <property type="term" value="C:outer membrane-bounded periplasmic space"/>
    <property type="evidence" value="ECO:0007669"/>
    <property type="project" value="TreeGrafter"/>
</dbReference>
<dbReference type="NCBIfam" id="TIGR01730">
    <property type="entry name" value="RND_mfp"/>
    <property type="match status" value="1"/>
</dbReference>
<keyword evidence="6" id="KW-1185">Reference proteome</keyword>
<evidence type="ECO:0000256" key="2">
    <source>
        <dbReference type="ARBA" id="ARBA00022448"/>
    </source>
</evidence>
<dbReference type="EMBL" id="JACT01000006">
    <property type="protein sequence ID" value="KMS52347.1"/>
    <property type="molecule type" value="Genomic_DNA"/>
</dbReference>
<dbReference type="GO" id="GO:0022857">
    <property type="term" value="F:transmembrane transporter activity"/>
    <property type="evidence" value="ECO:0007669"/>
    <property type="project" value="InterPro"/>
</dbReference>
<keyword evidence="2" id="KW-0813">Transport</keyword>
<name>A0A0J7XKZ5_9SPHN</name>
<sequence length="384" mass="38848">MNPERNKLYAGAAMGLLLAALAGFGVARMTGPSAPTAETEAAADAAQTDTVVITQDGIKTSRIGVAPAAAGGVAGIILASATVEATPDAEAVLTARAAGTVTRIFKRIGDPVSAGETIALVESRDASAIAADRSTAAARVTLASRQLARERILLNQGVSPRADYETAEANLAVAQAEARQASAAASAAMVSRDGRSVAVVSSISGRITSAPVNLGAFVQAETELFRVADPRRLQIEASMPAADALRVKAGDRVELTTNNGQKVEGQVRSATGVVDPQTRQATVVVTPSGGGGLIAPGQLVQARIFASGGDAASGVNVPQDAVQTLGDRSVVFVRTRQGFKAQTVRVGTRSGGMVEIASGLPANTVIATTNAFLLKAELGKGSAE</sequence>
<feature type="domain" description="CzcB-like C-terminal circularly permuted SH3-like" evidence="4">
    <location>
        <begin position="315"/>
        <end position="375"/>
    </location>
</feature>
<gene>
    <name evidence="5" type="ORF">V473_21070</name>
</gene>
<dbReference type="FunFam" id="2.40.420.20:FF:000006">
    <property type="entry name" value="RND family efflux transporter MFP subunit"/>
    <property type="match status" value="1"/>
</dbReference>
<evidence type="ECO:0000313" key="6">
    <source>
        <dbReference type="Proteomes" id="UP000052232"/>
    </source>
</evidence>
<dbReference type="Gene3D" id="2.40.50.100">
    <property type="match status" value="1"/>
</dbReference>
<evidence type="ECO:0000256" key="1">
    <source>
        <dbReference type="ARBA" id="ARBA00009477"/>
    </source>
</evidence>
<dbReference type="GO" id="GO:0016020">
    <property type="term" value="C:membrane"/>
    <property type="evidence" value="ECO:0007669"/>
    <property type="project" value="InterPro"/>
</dbReference>
<dbReference type="Pfam" id="PF25975">
    <property type="entry name" value="CzcB_C"/>
    <property type="match status" value="1"/>
</dbReference>
<proteinExistence type="inferred from homology"/>
<evidence type="ECO:0000259" key="3">
    <source>
        <dbReference type="Pfam" id="PF25954"/>
    </source>
</evidence>
<protein>
    <submittedName>
        <fullName evidence="5">Metal transporter</fullName>
    </submittedName>
</protein>
<evidence type="ECO:0000313" key="5">
    <source>
        <dbReference type="EMBL" id="KMS52347.1"/>
    </source>
</evidence>
<organism evidence="5 6">
    <name type="scientific">Sphingobium cupriresistens LL01</name>
    <dbReference type="NCBI Taxonomy" id="1420583"/>
    <lineage>
        <taxon>Bacteria</taxon>
        <taxon>Pseudomonadati</taxon>
        <taxon>Pseudomonadota</taxon>
        <taxon>Alphaproteobacteria</taxon>
        <taxon>Sphingomonadales</taxon>
        <taxon>Sphingomonadaceae</taxon>
        <taxon>Sphingobium</taxon>
    </lineage>
</organism>
<dbReference type="STRING" id="1420583.V473_21070"/>
<comment type="caution">
    <text evidence="5">The sequence shown here is derived from an EMBL/GenBank/DDBJ whole genome shotgun (WGS) entry which is preliminary data.</text>
</comment>
<feature type="domain" description="CusB-like beta-barrel" evidence="3">
    <location>
        <begin position="235"/>
        <end position="304"/>
    </location>
</feature>
<dbReference type="InterPro" id="IPR058792">
    <property type="entry name" value="Beta-barrel_RND_2"/>
</dbReference>
<comment type="similarity">
    <text evidence="1">Belongs to the membrane fusion protein (MFP) (TC 8.A.1) family.</text>
</comment>
<dbReference type="Gene3D" id="2.40.30.170">
    <property type="match status" value="1"/>
</dbReference>
<dbReference type="GO" id="GO:0060003">
    <property type="term" value="P:copper ion export"/>
    <property type="evidence" value="ECO:0007669"/>
    <property type="project" value="TreeGrafter"/>
</dbReference>
<dbReference type="AlphaFoldDB" id="A0A0J7XKZ5"/>
<evidence type="ECO:0000259" key="4">
    <source>
        <dbReference type="Pfam" id="PF25975"/>
    </source>
</evidence>
<dbReference type="GO" id="GO:0046914">
    <property type="term" value="F:transition metal ion binding"/>
    <property type="evidence" value="ECO:0007669"/>
    <property type="project" value="TreeGrafter"/>
</dbReference>
<dbReference type="RefSeq" id="WP_066608865.1">
    <property type="nucleotide sequence ID" value="NZ_KQ130437.1"/>
</dbReference>
<dbReference type="PANTHER" id="PTHR30097">
    <property type="entry name" value="CATION EFFLUX SYSTEM PROTEIN CUSB"/>
    <property type="match status" value="1"/>
</dbReference>